<dbReference type="EMBL" id="VIWO01000004">
    <property type="protein sequence ID" value="TWF40503.1"/>
    <property type="molecule type" value="Genomic_DNA"/>
</dbReference>
<evidence type="ECO:0000313" key="3">
    <source>
        <dbReference type="Proteomes" id="UP000320811"/>
    </source>
</evidence>
<sequence>MKITEIRILPPFAVARLGSSLVPVAAYDLEVPVDKPLGFRKIVPQPTFYVDPATHELSVDTPEEVIFKDATSTTDTAGTIRPVAPFLEIFAITEDNPGTLVPLTTDLLTKAGYQLTDISWTIALGNSKIMRRTGEAADNITANVVIEKGNFAPQAVLASCDNFLTGSKLPLGFVQFIKPNKDFPEIRLRYTPGPGAVYGCSRNSIKTAGQAATHDPNIKGDAYVIYDPTKPWAKYSESPNFNPTYTMPAQIFAGYSDADGNQHSWGYIDDECDGTVIINIGTTGQAPLTASAHICAGPPAFAPDILPIRAISDELEQILHGTDRDGEVGIEEAEEIVRRAFESITLMNTTVMNGNPINGRWNVASTMVRQDTNDFGRLYEPIMAGSIVDNLALRTLHERVFNGLSTGMAAWFADALRRPDKIGDLSDKERRKMPGLMRGADGRGLTLTYRMINTVIQAAASAMFRDNADASTTKIYPSDSIKASDLDAQLHYRGQGNPYSVLSRAAISNCFPGLESDFRNLWRHIFIGITISENDNYVLEDTTSNNLTGRRIVGINGKPTMVAGEGPVFPGGDNVPLRTQDNPNGAAFMEWSNFIASLKIKGGDTVTLQFTPGAATLPVLVTEDQLKTNAFPALTFTVREIFNTNDASISTQILRPGELTQGLCAPWQNDYRECACYYWAATRPDYVNVEPGENGLSKGDMWLAKRRTGEYVPDNRVDSRLFSYNDLFQNWEGELNFIINGRDALSSGKPAADTPDGRFPEWDGKMDFVEEPSQPKQKATSTSTDDRKNKS</sequence>
<keyword evidence="3" id="KW-1185">Reference proteome</keyword>
<feature type="region of interest" description="Disordered" evidence="1">
    <location>
        <begin position="747"/>
        <end position="791"/>
    </location>
</feature>
<organism evidence="2 3">
    <name type="scientific">Chitinophaga polysaccharea</name>
    <dbReference type="NCBI Taxonomy" id="1293035"/>
    <lineage>
        <taxon>Bacteria</taxon>
        <taxon>Pseudomonadati</taxon>
        <taxon>Bacteroidota</taxon>
        <taxon>Chitinophagia</taxon>
        <taxon>Chitinophagales</taxon>
        <taxon>Chitinophagaceae</taxon>
        <taxon>Chitinophaga</taxon>
    </lineage>
</organism>
<proteinExistence type="predicted"/>
<accession>A0A561PQY8</accession>
<protein>
    <submittedName>
        <fullName evidence="2">Uncharacterized protein</fullName>
    </submittedName>
</protein>
<comment type="caution">
    <text evidence="2">The sequence shown here is derived from an EMBL/GenBank/DDBJ whole genome shotgun (WGS) entry which is preliminary data.</text>
</comment>
<evidence type="ECO:0000256" key="1">
    <source>
        <dbReference type="SAM" id="MobiDB-lite"/>
    </source>
</evidence>
<dbReference type="RefSeq" id="WP_186452472.1">
    <property type="nucleotide sequence ID" value="NZ_VIWO01000004.1"/>
</dbReference>
<feature type="compositionally biased region" description="Basic and acidic residues" evidence="1">
    <location>
        <begin position="755"/>
        <end position="768"/>
    </location>
</feature>
<reference evidence="2 3" key="1">
    <citation type="submission" date="2019-06" db="EMBL/GenBank/DDBJ databases">
        <title>Sorghum-associated microbial communities from plants grown in Nebraska, USA.</title>
        <authorList>
            <person name="Schachtman D."/>
        </authorList>
    </citation>
    <scope>NUCLEOTIDE SEQUENCE [LARGE SCALE GENOMIC DNA]</scope>
    <source>
        <strain evidence="2 3">1209</strain>
    </source>
</reference>
<feature type="compositionally biased region" description="Polar residues" evidence="1">
    <location>
        <begin position="774"/>
        <end position="783"/>
    </location>
</feature>
<dbReference type="AlphaFoldDB" id="A0A561PQY8"/>
<name>A0A561PQY8_9BACT</name>
<dbReference type="Proteomes" id="UP000320811">
    <property type="component" value="Unassembled WGS sequence"/>
</dbReference>
<evidence type="ECO:0000313" key="2">
    <source>
        <dbReference type="EMBL" id="TWF40503.1"/>
    </source>
</evidence>
<gene>
    <name evidence="2" type="ORF">FHW36_104185</name>
</gene>